<dbReference type="PANTHER" id="PTHR43708">
    <property type="entry name" value="CONSERVED EXPRESSED OXIDOREDUCTASE (EUROFUNG)"/>
    <property type="match status" value="1"/>
</dbReference>
<evidence type="ECO:0000259" key="3">
    <source>
        <dbReference type="Pfam" id="PF01408"/>
    </source>
</evidence>
<dbReference type="GO" id="GO:0016491">
    <property type="term" value="F:oxidoreductase activity"/>
    <property type="evidence" value="ECO:0007669"/>
    <property type="project" value="UniProtKB-KW"/>
</dbReference>
<dbReference type="InterPro" id="IPR036291">
    <property type="entry name" value="NAD(P)-bd_dom_sf"/>
</dbReference>
<proteinExistence type="inferred from homology"/>
<dbReference type="Proteomes" id="UP001220610">
    <property type="component" value="Chromosome"/>
</dbReference>
<protein>
    <submittedName>
        <fullName evidence="5">Gfo/Idh/MocA family oxidoreductase</fullName>
    </submittedName>
</protein>
<dbReference type="InterPro" id="IPR004104">
    <property type="entry name" value="Gfo/Idh/MocA-like_OxRdtase_C"/>
</dbReference>
<evidence type="ECO:0000259" key="4">
    <source>
        <dbReference type="Pfam" id="PF02894"/>
    </source>
</evidence>
<evidence type="ECO:0000313" key="6">
    <source>
        <dbReference type="Proteomes" id="UP001220610"/>
    </source>
</evidence>
<dbReference type="AlphaFoldDB" id="A0AAJ5WNM7"/>
<evidence type="ECO:0000256" key="2">
    <source>
        <dbReference type="ARBA" id="ARBA00023002"/>
    </source>
</evidence>
<keyword evidence="2" id="KW-0560">Oxidoreductase</keyword>
<organism evidence="5 6">
    <name type="scientific">Candidatus Pseudobacter hemicellulosilyticus</name>
    <dbReference type="NCBI Taxonomy" id="3121375"/>
    <lineage>
        <taxon>Bacteria</taxon>
        <taxon>Pseudomonadati</taxon>
        <taxon>Bacteroidota</taxon>
        <taxon>Chitinophagia</taxon>
        <taxon>Chitinophagales</taxon>
        <taxon>Chitinophagaceae</taxon>
        <taxon>Pseudobacter</taxon>
    </lineage>
</organism>
<reference evidence="5" key="1">
    <citation type="submission" date="2023-03" db="EMBL/GenBank/DDBJ databases">
        <title>Andean soil-derived lignocellulolytic bacterial consortium as a source of novel taxa and putative plastic-active enzymes.</title>
        <authorList>
            <person name="Diaz-Garcia L."/>
            <person name="Chuvochina M."/>
            <person name="Feuerriegel G."/>
            <person name="Bunk B."/>
            <person name="Sproer C."/>
            <person name="Streit W.R."/>
            <person name="Rodriguez L.M."/>
            <person name="Overmann J."/>
            <person name="Jimenez D.J."/>
        </authorList>
    </citation>
    <scope>NUCLEOTIDE SEQUENCE</scope>
    <source>
        <strain evidence="5">MAG 7</strain>
    </source>
</reference>
<dbReference type="Pfam" id="PF02894">
    <property type="entry name" value="GFO_IDH_MocA_C"/>
    <property type="match status" value="1"/>
</dbReference>
<dbReference type="EMBL" id="CP119311">
    <property type="protein sequence ID" value="WEK33698.1"/>
    <property type="molecule type" value="Genomic_DNA"/>
</dbReference>
<dbReference type="PANTHER" id="PTHR43708:SF5">
    <property type="entry name" value="CONSERVED EXPRESSED OXIDOREDUCTASE (EUROFUNG)-RELATED"/>
    <property type="match status" value="1"/>
</dbReference>
<sequence>MPIKTALCSFGMSGRVFHAPFLSVLPGYELYAVWERSKQAAADHYPGIRSFSSYEALLADPAIELVVVNTPNYTHYEYTRQALEAGKHVLVEKPFTSTLAEALELQSLAQQKGLILSVYQNRRFDSDLKTVQRIAQSGNLGAIREAELHYDRYNDVLSPKQHKETPGPGTGNLYDLGPHIIDAALLLFGMPTAVFADLQTQRPNSRIIDYLEVLLYYPGLRVRLKSGYIVREPIPSFALHGTRGSFLKSRSDVQEAQLQAGMLPNNPHYGIEEEQHRGLLHTEINGTVVRELVPTERGQYGEFYEKLFKAITDQQPAPTTAQDGVNVMRIIDAALRSQEEKRIIDL</sequence>
<evidence type="ECO:0000256" key="1">
    <source>
        <dbReference type="ARBA" id="ARBA00010928"/>
    </source>
</evidence>
<comment type="similarity">
    <text evidence="1">Belongs to the Gfo/Idh/MocA family.</text>
</comment>
<dbReference type="SUPFAM" id="SSF51735">
    <property type="entry name" value="NAD(P)-binding Rossmann-fold domains"/>
    <property type="match status" value="1"/>
</dbReference>
<dbReference type="Pfam" id="PF01408">
    <property type="entry name" value="GFO_IDH_MocA"/>
    <property type="match status" value="1"/>
</dbReference>
<dbReference type="Gene3D" id="3.40.50.720">
    <property type="entry name" value="NAD(P)-binding Rossmann-like Domain"/>
    <property type="match status" value="1"/>
</dbReference>
<dbReference type="InterPro" id="IPR000683">
    <property type="entry name" value="Gfo/Idh/MocA-like_OxRdtase_N"/>
</dbReference>
<name>A0AAJ5WNM7_9BACT</name>
<dbReference type="Gene3D" id="3.30.360.10">
    <property type="entry name" value="Dihydrodipicolinate Reductase, domain 2"/>
    <property type="match status" value="1"/>
</dbReference>
<feature type="domain" description="Gfo/Idh/MocA-like oxidoreductase C-terminal" evidence="4">
    <location>
        <begin position="137"/>
        <end position="345"/>
    </location>
</feature>
<evidence type="ECO:0000313" key="5">
    <source>
        <dbReference type="EMBL" id="WEK33698.1"/>
    </source>
</evidence>
<accession>A0AAJ5WNM7</accession>
<gene>
    <name evidence="5" type="ORF">P0Y53_14495</name>
</gene>
<dbReference type="InterPro" id="IPR051317">
    <property type="entry name" value="Gfo/Idh/MocA_oxidoreduct"/>
</dbReference>
<feature type="domain" description="Gfo/Idh/MocA-like oxidoreductase N-terminal" evidence="3">
    <location>
        <begin position="4"/>
        <end position="119"/>
    </location>
</feature>
<dbReference type="GO" id="GO:0000166">
    <property type="term" value="F:nucleotide binding"/>
    <property type="evidence" value="ECO:0007669"/>
    <property type="project" value="InterPro"/>
</dbReference>